<comment type="caution">
    <text evidence="1">The sequence shown here is derived from an EMBL/GenBank/DDBJ whole genome shotgun (WGS) entry which is preliminary data.</text>
</comment>
<gene>
    <name evidence="1" type="ORF">J8F10_21290</name>
</gene>
<proteinExistence type="predicted"/>
<accession>A0ABS5BVV3</accession>
<name>A0ABS5BVV3_9BACT</name>
<organism evidence="1 2">
    <name type="scientific">Gemmata palustris</name>
    <dbReference type="NCBI Taxonomy" id="2822762"/>
    <lineage>
        <taxon>Bacteria</taxon>
        <taxon>Pseudomonadati</taxon>
        <taxon>Planctomycetota</taxon>
        <taxon>Planctomycetia</taxon>
        <taxon>Gemmatales</taxon>
        <taxon>Gemmataceae</taxon>
        <taxon>Gemmata</taxon>
    </lineage>
</organism>
<protein>
    <recommendedName>
        <fullName evidence="3">SF3 helicase domain-containing protein</fullName>
    </recommendedName>
</protein>
<dbReference type="Proteomes" id="UP000676565">
    <property type="component" value="Unassembled WGS sequence"/>
</dbReference>
<evidence type="ECO:0000313" key="1">
    <source>
        <dbReference type="EMBL" id="MBP3957795.1"/>
    </source>
</evidence>
<evidence type="ECO:0000313" key="2">
    <source>
        <dbReference type="Proteomes" id="UP000676565"/>
    </source>
</evidence>
<keyword evidence="2" id="KW-1185">Reference proteome</keyword>
<evidence type="ECO:0008006" key="3">
    <source>
        <dbReference type="Google" id="ProtNLM"/>
    </source>
</evidence>
<dbReference type="EMBL" id="JAGKQQ010000001">
    <property type="protein sequence ID" value="MBP3957795.1"/>
    <property type="molecule type" value="Genomic_DNA"/>
</dbReference>
<dbReference type="RefSeq" id="WP_210657193.1">
    <property type="nucleotide sequence ID" value="NZ_JAGKQQ010000001.1"/>
</dbReference>
<sequence>MANKKKASKAAKVPNTAAQLADQLTAALRTLDTLPLFGARVLVVVRGITPGGNFIVPAENVIQQMIPVLVPPSGSSRVYAYGQTVVLDTTVDGQDSALVPLRSGTKVESVAPAYLANLIICEHESGGVTIQFSFPPKALAVLLNAEPLSRALTRIDLYARRPLFSSDFTLLGPGYHPKYRILIHGPEIEPDLEPLANAAAALDRLLPLLRELLSDFCFREPADLTNYLGLMLTGLLINHFVICLKGVALVDGNQPGVGKTLLMRVLGVVMDGVDPNLIHYTPDEEELQKRTCATLRPGRQTALIYDNAKQPSGTPISSPTIEANSMAPEISLRILGVSENYVRPNDVIWAITMNQTRVSPDLMSRGLPIRLAHDGPPEKRVFTGPDPIEFAREHRLGILAELAGFVVRWNQAGRPEGSRSHRCHRWAKIIGGILEVNEFPDFLANYEEASGTFNAELEDLTLLIEAVLAQPEGPFVVVEPPEDDQ</sequence>
<reference evidence="1 2" key="1">
    <citation type="submission" date="2021-04" db="EMBL/GenBank/DDBJ databases">
        <authorList>
            <person name="Ivanova A."/>
        </authorList>
    </citation>
    <scope>NUCLEOTIDE SEQUENCE [LARGE SCALE GENOMIC DNA]</scope>
    <source>
        <strain evidence="1 2">G18</strain>
    </source>
</reference>